<keyword evidence="1" id="KW-0812">Transmembrane</keyword>
<sequence>MASNLKVMKKARVKDLVFIFVFIAFLMAVSHYFITNPLGPSRLLYYIQAPLVQLTTSCKSGSPVWMEHVQGYATRNMGASVSQLAYINAEGHAFHCETGWKDGVFGDEPLEPDTRFRFASTTKTVTAVAILDLINRKLLSLDDRVVDLLLGDETSASALKDPRVGEITIGHLLSHRGGWDRERSQDPMFTRNVKPWCPYKPEELAKTSLFYDPGSVEAYSNLGYCLLGLVVEKITDKPFRDYIRSHFDLSETTLEFVDGPYLKDEVFYDFRNEDFYTQDYFEAMDFYALSSSAGLSGNASDLALLVKSSLESGPLTILEGAKKNCNSVAVQECFGYGTYRYRPSPDVIPLHIHGGKLPGASSAIILDPYGGVLVWMGAGAYPPEEDSLQGFYDYIREALVSVSPQ</sequence>
<keyword evidence="4" id="KW-1185">Reference proteome</keyword>
<evidence type="ECO:0000313" key="4">
    <source>
        <dbReference type="Proteomes" id="UP000753376"/>
    </source>
</evidence>
<keyword evidence="1" id="KW-0472">Membrane</keyword>
<dbReference type="PANTHER" id="PTHR43283:SF3">
    <property type="entry name" value="BETA-LACTAMASE FAMILY PROTEIN (AFU_ORTHOLOGUE AFUA_5G07500)"/>
    <property type="match status" value="1"/>
</dbReference>
<dbReference type="EMBL" id="JAHKPV010000019">
    <property type="protein sequence ID" value="MBU2874765.1"/>
    <property type="molecule type" value="Genomic_DNA"/>
</dbReference>
<dbReference type="InterPro" id="IPR050789">
    <property type="entry name" value="Diverse_Enzym_Activities"/>
</dbReference>
<evidence type="ECO:0000259" key="2">
    <source>
        <dbReference type="Pfam" id="PF00144"/>
    </source>
</evidence>
<keyword evidence="1" id="KW-1133">Transmembrane helix</keyword>
<gene>
    <name evidence="3" type="ORF">KO508_12225</name>
</gene>
<evidence type="ECO:0000313" key="3">
    <source>
        <dbReference type="EMBL" id="MBU2874765.1"/>
    </source>
</evidence>
<dbReference type="Pfam" id="PF00144">
    <property type="entry name" value="Beta-lactamase"/>
    <property type="match status" value="1"/>
</dbReference>
<accession>A0ABS6AAR2</accession>
<dbReference type="Proteomes" id="UP000753376">
    <property type="component" value="Unassembled WGS sequence"/>
</dbReference>
<name>A0ABS6AAR2_9GAMM</name>
<comment type="caution">
    <text evidence="3">The sequence shown here is derived from an EMBL/GenBank/DDBJ whole genome shotgun (WGS) entry which is preliminary data.</text>
</comment>
<dbReference type="PANTHER" id="PTHR43283">
    <property type="entry name" value="BETA-LACTAMASE-RELATED"/>
    <property type="match status" value="1"/>
</dbReference>
<feature type="transmembrane region" description="Helical" evidence="1">
    <location>
        <begin position="16"/>
        <end position="34"/>
    </location>
</feature>
<reference evidence="3 4" key="1">
    <citation type="submission" date="2021-05" db="EMBL/GenBank/DDBJ databases">
        <title>Draft genomes of bacteria isolated from model marine particles.</title>
        <authorList>
            <person name="Datta M.S."/>
            <person name="Schwartzman J.A."/>
            <person name="Enke T.N."/>
            <person name="Saavedra J."/>
            <person name="Cermak N."/>
            <person name="Cordero O.X."/>
        </authorList>
    </citation>
    <scope>NUCLEOTIDE SEQUENCE [LARGE SCALE GENOMIC DNA]</scope>
    <source>
        <strain evidence="3 4">D2M19</strain>
    </source>
</reference>
<dbReference type="InterPro" id="IPR001466">
    <property type="entry name" value="Beta-lactam-related"/>
</dbReference>
<organism evidence="3 4">
    <name type="scientific">Marinobacter salexigens</name>
    <dbReference type="NCBI Taxonomy" id="1925763"/>
    <lineage>
        <taxon>Bacteria</taxon>
        <taxon>Pseudomonadati</taxon>
        <taxon>Pseudomonadota</taxon>
        <taxon>Gammaproteobacteria</taxon>
        <taxon>Pseudomonadales</taxon>
        <taxon>Marinobacteraceae</taxon>
        <taxon>Marinobacter</taxon>
    </lineage>
</organism>
<dbReference type="RefSeq" id="WP_216008584.1">
    <property type="nucleotide sequence ID" value="NZ_JAHKPV010000019.1"/>
</dbReference>
<evidence type="ECO:0000256" key="1">
    <source>
        <dbReference type="SAM" id="Phobius"/>
    </source>
</evidence>
<proteinExistence type="predicted"/>
<protein>
    <submittedName>
        <fullName evidence="3">Beta-lactamase family protein</fullName>
    </submittedName>
</protein>
<feature type="domain" description="Beta-lactamase-related" evidence="2">
    <location>
        <begin position="106"/>
        <end position="372"/>
    </location>
</feature>